<dbReference type="Proteomes" id="UP001603978">
    <property type="component" value="Unassembled WGS sequence"/>
</dbReference>
<name>A0ABW7ASX9_9ACTN</name>
<dbReference type="EMBL" id="JBICRM010000034">
    <property type="protein sequence ID" value="MFG1709163.1"/>
    <property type="molecule type" value="Genomic_DNA"/>
</dbReference>
<protein>
    <submittedName>
        <fullName evidence="1">Uncharacterized protein</fullName>
    </submittedName>
</protein>
<evidence type="ECO:0000313" key="1">
    <source>
        <dbReference type="EMBL" id="MFG1709163.1"/>
    </source>
</evidence>
<proteinExistence type="predicted"/>
<evidence type="ECO:0000313" key="2">
    <source>
        <dbReference type="Proteomes" id="UP001603978"/>
    </source>
</evidence>
<organism evidence="1 2">
    <name type="scientific">Nonomuraea marmarensis</name>
    <dbReference type="NCBI Taxonomy" id="3351344"/>
    <lineage>
        <taxon>Bacteria</taxon>
        <taxon>Bacillati</taxon>
        <taxon>Actinomycetota</taxon>
        <taxon>Actinomycetes</taxon>
        <taxon>Streptosporangiales</taxon>
        <taxon>Streptosporangiaceae</taxon>
        <taxon>Nonomuraea</taxon>
    </lineage>
</organism>
<keyword evidence="2" id="KW-1185">Reference proteome</keyword>
<gene>
    <name evidence="1" type="ORF">ACFLIM_38830</name>
</gene>
<reference evidence="1 2" key="1">
    <citation type="submission" date="2024-10" db="EMBL/GenBank/DDBJ databases">
        <authorList>
            <person name="Topkara A.R."/>
            <person name="Saygin H."/>
        </authorList>
    </citation>
    <scope>NUCLEOTIDE SEQUENCE [LARGE SCALE GENOMIC DNA]</scope>
    <source>
        <strain evidence="1 2">M3C6</strain>
    </source>
</reference>
<dbReference type="RefSeq" id="WP_393173669.1">
    <property type="nucleotide sequence ID" value="NZ_JBICRM010000034.1"/>
</dbReference>
<accession>A0ABW7ASX9</accession>
<comment type="caution">
    <text evidence="1">The sequence shown here is derived from an EMBL/GenBank/DDBJ whole genome shotgun (WGS) entry which is preliminary data.</text>
</comment>
<sequence>MSFLQVLQPGEQVELSGFDGFLGLAGEVARMGSGVLPTSRQ</sequence>